<sequence>MGVVYRPSRERWGNYVATRLARRYDAFLYLDRTTALTPLHSARTDTGTAEEETWPTGM</sequence>
<organism evidence="1 2">
    <name type="scientific">Streptomyces longisporoflavus</name>
    <dbReference type="NCBI Taxonomy" id="28044"/>
    <lineage>
        <taxon>Bacteria</taxon>
        <taxon>Bacillati</taxon>
        <taxon>Actinomycetota</taxon>
        <taxon>Actinomycetes</taxon>
        <taxon>Kitasatosporales</taxon>
        <taxon>Streptomycetaceae</taxon>
        <taxon>Streptomyces</taxon>
    </lineage>
</organism>
<dbReference type="RefSeq" id="WP_397713455.1">
    <property type="nucleotide sequence ID" value="NZ_JBIRGN010000003.1"/>
</dbReference>
<dbReference type="Proteomes" id="UP001610818">
    <property type="component" value="Unassembled WGS sequence"/>
</dbReference>
<evidence type="ECO:0000313" key="2">
    <source>
        <dbReference type="Proteomes" id="UP001610818"/>
    </source>
</evidence>
<comment type="caution">
    <text evidence="1">The sequence shown here is derived from an EMBL/GenBank/DDBJ whole genome shotgun (WGS) entry which is preliminary data.</text>
</comment>
<dbReference type="EMBL" id="JBIRGQ010000003">
    <property type="protein sequence ID" value="MFH8547278.1"/>
    <property type="molecule type" value="Genomic_DNA"/>
</dbReference>
<dbReference type="SUPFAM" id="SSF159501">
    <property type="entry name" value="EreA/ChaN-like"/>
    <property type="match status" value="1"/>
</dbReference>
<protein>
    <submittedName>
        <fullName evidence="1">Erythromycin esterase family protein</fullName>
    </submittedName>
</protein>
<proteinExistence type="predicted"/>
<accession>A0ABW7QRE9</accession>
<dbReference type="InterPro" id="IPR007815">
    <property type="entry name" value="Emycin_Estase"/>
</dbReference>
<gene>
    <name evidence="1" type="ORF">ACH4F9_19950</name>
</gene>
<dbReference type="Pfam" id="PF05139">
    <property type="entry name" value="Erythro_esteras"/>
    <property type="match status" value="1"/>
</dbReference>
<evidence type="ECO:0000313" key="1">
    <source>
        <dbReference type="EMBL" id="MFH8547278.1"/>
    </source>
</evidence>
<keyword evidence="2" id="KW-1185">Reference proteome</keyword>
<reference evidence="1 2" key="1">
    <citation type="submission" date="2024-10" db="EMBL/GenBank/DDBJ databases">
        <title>The Natural Products Discovery Center: Release of the First 8490 Sequenced Strains for Exploring Actinobacteria Biosynthetic Diversity.</title>
        <authorList>
            <person name="Kalkreuter E."/>
            <person name="Kautsar S.A."/>
            <person name="Yang D."/>
            <person name="Bader C.D."/>
            <person name="Teijaro C.N."/>
            <person name="Fluegel L."/>
            <person name="Davis C.M."/>
            <person name="Simpson J.R."/>
            <person name="Lauterbach L."/>
            <person name="Steele A.D."/>
            <person name="Gui C."/>
            <person name="Meng S."/>
            <person name="Li G."/>
            <person name="Viehrig K."/>
            <person name="Ye F."/>
            <person name="Su P."/>
            <person name="Kiefer A.F."/>
            <person name="Nichols A."/>
            <person name="Cepeda A.J."/>
            <person name="Yan W."/>
            <person name="Fan B."/>
            <person name="Jiang Y."/>
            <person name="Adhikari A."/>
            <person name="Zheng C.-J."/>
            <person name="Schuster L."/>
            <person name="Cowan T.M."/>
            <person name="Smanski M.J."/>
            <person name="Chevrette M.G."/>
            <person name="De Carvalho L.P.S."/>
            <person name="Shen B."/>
        </authorList>
    </citation>
    <scope>NUCLEOTIDE SEQUENCE [LARGE SCALE GENOMIC DNA]</scope>
    <source>
        <strain evidence="1 2">NPDC017990</strain>
    </source>
</reference>
<name>A0ABW7QRE9_9ACTN</name>